<dbReference type="InterPro" id="IPR006944">
    <property type="entry name" value="Phage/GTA_portal"/>
</dbReference>
<protein>
    <submittedName>
        <fullName evidence="1">Phage portal protein</fullName>
    </submittedName>
</protein>
<dbReference type="Proteomes" id="UP000679950">
    <property type="component" value="Unassembled WGS sequence"/>
</dbReference>
<comment type="caution">
    <text evidence="1">The sequence shown here is derived from an EMBL/GenBank/DDBJ whole genome shotgun (WGS) entry which is preliminary data.</text>
</comment>
<keyword evidence="2" id="KW-1185">Reference proteome</keyword>
<name>A0ABQ4KP09_9BACI</name>
<dbReference type="Pfam" id="PF04860">
    <property type="entry name" value="Phage_portal"/>
    <property type="match status" value="1"/>
</dbReference>
<evidence type="ECO:0000313" key="2">
    <source>
        <dbReference type="Proteomes" id="UP000679950"/>
    </source>
</evidence>
<sequence length="420" mass="47465">MRLFGREIRSQPKTVYSLDDKKFAKLLGIELDDVSADKAKEATFYACLRIMTDSVSKLPLKLHKSTEDGTTKENGHYLYNLMKLRPNPFMSSSTFWKMVEFQRLYYGHSVVAINHHPIGKDAGKVKSLVPLEMDNVEIWIDDKGILGEESNPIYYIYTDRNGKQYKFKNSEVLHFLGMTKDGIQGMAIKDYLKTLIDNAQASTAYTNNYLRNGLHSKGIISYVGDLDEGKQKALQERFKRLAGGVSNSGSLLPLPIGFDYKSISTSMADAQFKELSELSIQEIASAFGVKPHQINSLEQSTHSNIEHQQKEFYVETLQPILTQYEQELTYKLLTSQEVNDGYFFRFNVDVILRSDSKERAEYITTLVEKGVITSNEARGLIDMPKLEGGDKLIVNGSYIPIDLVGTQYGNHQAIEGGDDK</sequence>
<dbReference type="NCBIfam" id="TIGR01537">
    <property type="entry name" value="portal_HK97"/>
    <property type="match status" value="1"/>
</dbReference>
<gene>
    <name evidence="1" type="ORF">J8TS2_35550</name>
</gene>
<evidence type="ECO:0000313" key="1">
    <source>
        <dbReference type="EMBL" id="GIN59236.1"/>
    </source>
</evidence>
<accession>A0ABQ4KP09</accession>
<dbReference type="RefSeq" id="WP_212967132.1">
    <property type="nucleotide sequence ID" value="NZ_BORB01000039.1"/>
</dbReference>
<reference evidence="1 2" key="1">
    <citation type="submission" date="2021-03" db="EMBL/GenBank/DDBJ databases">
        <title>Antimicrobial resistance genes in bacteria isolated from Japanese honey, and their potential for conferring macrolide and lincosamide resistance in the American foulbrood pathogen Paenibacillus larvae.</title>
        <authorList>
            <person name="Okamoto M."/>
            <person name="Kumagai M."/>
            <person name="Kanamori H."/>
            <person name="Takamatsu D."/>
        </authorList>
    </citation>
    <scope>NUCLEOTIDE SEQUENCE [LARGE SCALE GENOMIC DNA]</scope>
    <source>
        <strain evidence="1 2">J8TS2</strain>
    </source>
</reference>
<dbReference type="InterPro" id="IPR006427">
    <property type="entry name" value="Portal_HK97"/>
</dbReference>
<proteinExistence type="predicted"/>
<dbReference type="EMBL" id="BORB01000039">
    <property type="protein sequence ID" value="GIN59236.1"/>
    <property type="molecule type" value="Genomic_DNA"/>
</dbReference>
<organism evidence="1 2">
    <name type="scientific">Lederbergia ruris</name>
    <dbReference type="NCBI Taxonomy" id="217495"/>
    <lineage>
        <taxon>Bacteria</taxon>
        <taxon>Bacillati</taxon>
        <taxon>Bacillota</taxon>
        <taxon>Bacilli</taxon>
        <taxon>Bacillales</taxon>
        <taxon>Bacillaceae</taxon>
        <taxon>Lederbergia</taxon>
    </lineage>
</organism>